<dbReference type="AlphaFoldDB" id="A0A2H0XWD1"/>
<feature type="coiled-coil region" evidence="1">
    <location>
        <begin position="14"/>
        <end position="41"/>
    </location>
</feature>
<dbReference type="EMBL" id="PEYM01000104">
    <property type="protein sequence ID" value="PIS29055.1"/>
    <property type="molecule type" value="Genomic_DNA"/>
</dbReference>
<evidence type="ECO:0000256" key="1">
    <source>
        <dbReference type="SAM" id="Coils"/>
    </source>
</evidence>
<sequence length="119" mass="13093">MEEEDKFGQVLGELRTLTANVDSLTANVDSLTANVDSLTASVEAIKTKQQVDGVKLEQLGSDIKAVAEGHFVIRAEMQRGFDEVKEQIGFVDVKVEFLGKKVDAIDKKIDEHIRQPAHA</sequence>
<gene>
    <name evidence="2" type="ORF">COT42_06390</name>
</gene>
<dbReference type="Gene3D" id="1.20.1270.70">
    <property type="entry name" value="Designed single chain three-helix bundle"/>
    <property type="match status" value="1"/>
</dbReference>
<organism evidence="2 3">
    <name type="scientific">Candidatus Saganbacteria bacterium CG08_land_8_20_14_0_20_45_16</name>
    <dbReference type="NCBI Taxonomy" id="2014293"/>
    <lineage>
        <taxon>Bacteria</taxon>
        <taxon>Bacillati</taxon>
        <taxon>Saganbacteria</taxon>
    </lineage>
</organism>
<proteinExistence type="predicted"/>
<dbReference type="Proteomes" id="UP000231343">
    <property type="component" value="Unassembled WGS sequence"/>
</dbReference>
<keyword evidence="1" id="KW-0175">Coiled coil</keyword>
<reference evidence="2 3" key="1">
    <citation type="submission" date="2017-09" db="EMBL/GenBank/DDBJ databases">
        <title>Depth-based differentiation of microbial function through sediment-hosted aquifers and enrichment of novel symbionts in the deep terrestrial subsurface.</title>
        <authorList>
            <person name="Probst A.J."/>
            <person name="Ladd B."/>
            <person name="Jarett J.K."/>
            <person name="Geller-Mcgrath D.E."/>
            <person name="Sieber C.M."/>
            <person name="Emerson J.B."/>
            <person name="Anantharaman K."/>
            <person name="Thomas B.C."/>
            <person name="Malmstrom R."/>
            <person name="Stieglmeier M."/>
            <person name="Klingl A."/>
            <person name="Woyke T."/>
            <person name="Ryan C.M."/>
            <person name="Banfield J.F."/>
        </authorList>
    </citation>
    <scope>NUCLEOTIDE SEQUENCE [LARGE SCALE GENOMIC DNA]</scope>
    <source>
        <strain evidence="2">CG08_land_8_20_14_0_20_45_16</strain>
    </source>
</reference>
<evidence type="ECO:0000313" key="3">
    <source>
        <dbReference type="Proteomes" id="UP000231343"/>
    </source>
</evidence>
<name>A0A2H0XWD1_UNCSA</name>
<protein>
    <submittedName>
        <fullName evidence="2">Uncharacterized protein</fullName>
    </submittedName>
</protein>
<accession>A0A2H0XWD1</accession>
<evidence type="ECO:0000313" key="2">
    <source>
        <dbReference type="EMBL" id="PIS29055.1"/>
    </source>
</evidence>
<comment type="caution">
    <text evidence="2">The sequence shown here is derived from an EMBL/GenBank/DDBJ whole genome shotgun (WGS) entry which is preliminary data.</text>
</comment>